<evidence type="ECO:0000313" key="7">
    <source>
        <dbReference type="EnsemblPlants" id="KQK08128"/>
    </source>
</evidence>
<proteinExistence type="predicted"/>
<keyword evidence="3" id="KW-0456">Lyase</keyword>
<feature type="compositionally biased region" description="Basic and acidic residues" evidence="4">
    <location>
        <begin position="351"/>
        <end position="361"/>
    </location>
</feature>
<comment type="cofactor">
    <cofactor evidence="1">
        <name>NAD(+)</name>
        <dbReference type="ChEBI" id="CHEBI:57540"/>
    </cofactor>
</comment>
<dbReference type="RefSeq" id="XP_003569141.1">
    <property type="nucleotide sequence ID" value="XM_003569093.4"/>
</dbReference>
<feature type="domain" description="NAD(P)-binding" evidence="5">
    <location>
        <begin position="11"/>
        <end position="316"/>
    </location>
</feature>
<dbReference type="EMBL" id="CM000881">
    <property type="protein sequence ID" value="KQK08128.1"/>
    <property type="molecule type" value="Genomic_DNA"/>
</dbReference>
<dbReference type="CDD" id="cd05246">
    <property type="entry name" value="dTDP_GD_SDR_e"/>
    <property type="match status" value="1"/>
</dbReference>
<evidence type="ECO:0000256" key="2">
    <source>
        <dbReference type="ARBA" id="ARBA00023027"/>
    </source>
</evidence>
<dbReference type="InterPro" id="IPR016040">
    <property type="entry name" value="NAD(P)-bd_dom"/>
</dbReference>
<accession>I1HN66</accession>
<keyword evidence="8" id="KW-1185">Reference proteome</keyword>
<reference evidence="6" key="2">
    <citation type="submission" date="2017-06" db="EMBL/GenBank/DDBJ databases">
        <title>WGS assembly of Brachypodium distachyon.</title>
        <authorList>
            <consortium name="The International Brachypodium Initiative"/>
            <person name="Lucas S."/>
            <person name="Harmon-Smith M."/>
            <person name="Lail K."/>
            <person name="Tice H."/>
            <person name="Grimwood J."/>
            <person name="Bruce D."/>
            <person name="Barry K."/>
            <person name="Shu S."/>
            <person name="Lindquist E."/>
            <person name="Wang M."/>
            <person name="Pitluck S."/>
            <person name="Vogel J.P."/>
            <person name="Garvin D.F."/>
            <person name="Mockler T.C."/>
            <person name="Schmutz J."/>
            <person name="Rokhsar D."/>
            <person name="Bevan M.W."/>
        </authorList>
    </citation>
    <scope>NUCLEOTIDE SEQUENCE</scope>
    <source>
        <strain evidence="6">Bd21</strain>
    </source>
</reference>
<dbReference type="OMA" id="EWCQHVQ"/>
<dbReference type="OrthoDB" id="16464at2759"/>
<name>I1HN66_BRADI</name>
<dbReference type="Gramene" id="KQK08128">
    <property type="protein sequence ID" value="KQK08128"/>
    <property type="gene ID" value="BRADI_2g39820v3"/>
</dbReference>
<evidence type="ECO:0000256" key="4">
    <source>
        <dbReference type="SAM" id="MobiDB-lite"/>
    </source>
</evidence>
<reference evidence="6 7" key="1">
    <citation type="journal article" date="2010" name="Nature">
        <title>Genome sequencing and analysis of the model grass Brachypodium distachyon.</title>
        <authorList>
            <consortium name="International Brachypodium Initiative"/>
        </authorList>
    </citation>
    <scope>NUCLEOTIDE SEQUENCE [LARGE SCALE GENOMIC DNA]</scope>
    <source>
        <strain evidence="6">Bd21</strain>
        <strain evidence="7">cv. Bd21</strain>
    </source>
</reference>
<dbReference type="HOGENOM" id="CLU_007383_1_14_1"/>
<feature type="region of interest" description="Disordered" evidence="4">
    <location>
        <begin position="338"/>
        <end position="361"/>
    </location>
</feature>
<dbReference type="GO" id="GO:0009225">
    <property type="term" value="P:nucleotide-sugar metabolic process"/>
    <property type="evidence" value="ECO:0007669"/>
    <property type="project" value="InterPro"/>
</dbReference>
<evidence type="ECO:0000259" key="5">
    <source>
        <dbReference type="Pfam" id="PF16363"/>
    </source>
</evidence>
<dbReference type="RefSeq" id="XP_024314879.1">
    <property type="nucleotide sequence ID" value="XM_024459111.1"/>
</dbReference>
<dbReference type="InterPro" id="IPR036291">
    <property type="entry name" value="NAD(P)-bd_dom_sf"/>
</dbReference>
<dbReference type="GO" id="GO:0008460">
    <property type="term" value="F:dTDP-glucose 4,6-dehydratase activity"/>
    <property type="evidence" value="ECO:0007669"/>
    <property type="project" value="InterPro"/>
</dbReference>
<dbReference type="PANTHER" id="PTHR43000">
    <property type="entry name" value="DTDP-D-GLUCOSE 4,6-DEHYDRATASE-RELATED"/>
    <property type="match status" value="1"/>
</dbReference>
<dbReference type="Pfam" id="PF16363">
    <property type="entry name" value="GDP_Man_Dehyd"/>
    <property type="match status" value="1"/>
</dbReference>
<dbReference type="GeneID" id="100838476"/>
<evidence type="ECO:0000256" key="1">
    <source>
        <dbReference type="ARBA" id="ARBA00001911"/>
    </source>
</evidence>
<protein>
    <recommendedName>
        <fullName evidence="5">NAD(P)-binding domain-containing protein</fullName>
    </recommendedName>
</protein>
<gene>
    <name evidence="7" type="primary">LOC100838476</name>
    <name evidence="6" type="ORF">BRADI_2g39820v3</name>
</gene>
<evidence type="ECO:0000256" key="3">
    <source>
        <dbReference type="ARBA" id="ARBA00023239"/>
    </source>
</evidence>
<keyword evidence="2" id="KW-0520">NAD</keyword>
<dbReference type="eggNOG" id="KOG0747">
    <property type="taxonomic scope" value="Eukaryota"/>
</dbReference>
<dbReference type="AlphaFoldDB" id="I1HN66"/>
<dbReference type="KEGG" id="bdi:100838476"/>
<dbReference type="Gene3D" id="3.40.50.720">
    <property type="entry name" value="NAD(P)-binding Rossmann-like Domain"/>
    <property type="match status" value="1"/>
</dbReference>
<dbReference type="FunFam" id="3.40.50.720:FF:000304">
    <property type="entry name" value="UDP-glucose 4,6-dehydratase"/>
    <property type="match status" value="1"/>
</dbReference>
<dbReference type="SUPFAM" id="SSF51735">
    <property type="entry name" value="NAD(P)-binding Rossmann-fold domains"/>
    <property type="match status" value="1"/>
</dbReference>
<evidence type="ECO:0000313" key="8">
    <source>
        <dbReference type="Proteomes" id="UP000008810"/>
    </source>
</evidence>
<dbReference type="InterPro" id="IPR005888">
    <property type="entry name" value="dTDP_Gluc_deHydtase"/>
</dbReference>
<sequence length="361" mass="40149">METSYEPKNILITGAAGFIGSHVANRLVRSYPHYNVLVLDKMDYCSSLKNLDPSRGSPNFKFVEGDIASPGLVRRLLVDNSIDTVMHFAAQTHVDSSFGDGSLEFTKNNVHCTHVLLEACKQVKIKRFIHVSTDEVYGESEADAVAGKREDSRLLPTNPYSASKAGAEMLVMAYGASYGLPVITTRGNNVYGPHQFPEKLIPKFVLLAMRGLPLPVYGNGMNARSYLYCDDVADAFDVVLHKGEAGQVYNIGAAKERKAIEVARDICEILGVDARKAVSFVEDRPFHDQRYFVDSEKLKKLGWSERTPWEEGLRKTVAWYASNLGHWGDVGDALRGHHRDWMSPSSSMQSPKEDEAKECRS</sequence>
<evidence type="ECO:0000313" key="6">
    <source>
        <dbReference type="EMBL" id="KQK08128.1"/>
    </source>
</evidence>
<organism evidence="6">
    <name type="scientific">Brachypodium distachyon</name>
    <name type="common">Purple false brome</name>
    <name type="synonym">Trachynia distachya</name>
    <dbReference type="NCBI Taxonomy" id="15368"/>
    <lineage>
        <taxon>Eukaryota</taxon>
        <taxon>Viridiplantae</taxon>
        <taxon>Streptophyta</taxon>
        <taxon>Embryophyta</taxon>
        <taxon>Tracheophyta</taxon>
        <taxon>Spermatophyta</taxon>
        <taxon>Magnoliopsida</taxon>
        <taxon>Liliopsida</taxon>
        <taxon>Poales</taxon>
        <taxon>Poaceae</taxon>
        <taxon>BOP clade</taxon>
        <taxon>Pooideae</taxon>
        <taxon>Stipodae</taxon>
        <taxon>Brachypodieae</taxon>
        <taxon>Brachypodium</taxon>
    </lineage>
</organism>
<dbReference type="EnsemblPlants" id="KQK08128">
    <property type="protein sequence ID" value="KQK08128"/>
    <property type="gene ID" value="BRADI_2g39820v3"/>
</dbReference>
<reference evidence="7" key="3">
    <citation type="submission" date="2018-08" db="UniProtKB">
        <authorList>
            <consortium name="EnsemblPlants"/>
        </authorList>
    </citation>
    <scope>IDENTIFICATION</scope>
    <source>
        <strain evidence="7">cv. Bd21</strain>
    </source>
</reference>
<dbReference type="Gene3D" id="3.90.25.10">
    <property type="entry name" value="UDP-galactose 4-epimerase, domain 1"/>
    <property type="match status" value="1"/>
</dbReference>
<dbReference type="STRING" id="15368.I1HN66"/>
<dbReference type="Proteomes" id="UP000008810">
    <property type="component" value="Chromosome 2"/>
</dbReference>